<dbReference type="InterPro" id="IPR011009">
    <property type="entry name" value="Kinase-like_dom_sf"/>
</dbReference>
<dbReference type="Gene3D" id="1.10.510.10">
    <property type="entry name" value="Transferase(Phosphotransferase) domain 1"/>
    <property type="match status" value="1"/>
</dbReference>
<sequence>MLSCYQPSSQRNCSRMGSDFHSFIVSTQTASNPRVVCALLSCPHSQHPESRSSMSFISNADSFTLGEGTYINVLGSYHVHNNNRTKRRRDEIEDELDALLLTDPLDKRPRLDEGAASGLKIIREQNLQLIRQIGSGPGYLLHAARNRTRAVTVKVFNNSDSTARQQLESAVTLCKQLMHPNVLRMKGISSSISLSQFIVYEDVPRKNAKGPLATALQSRTRSLQLGFKMVADLSAGLDYLSRQGISLAVMRAENFDVFLDVDDRFLIIINANSSADADAPNSHESQEDNSWALFNGLCDKVLVSANRVLHTEEFSRDPVLLPSASPASQKSDSSSVSIGLSTSQDEQEDAVVGSVGDPRREYVWRAMDRGKQSLATVTDHMTTHLDIALGRLQRLTQTDRRRVHRCRGYMREEITLAPTIVDSAVVSHDTPRPLEICSICHEIVGWDEVFRCICGERAPGSRYTVKCTVCKFWSHRDCVANVQTDFTCQFCEGEVPTDNEDEPENSFVMREAQVLDKAMEERILARKTSALSVASSSSGVGIGEDMIIGPLGLRPNVKSDAEDEYNSSVSARSATSRASSSNDSVSSKRYSNNLFGSGRFRDYSYMRSNSSRTHTASYDSMSPVTPDANPTSPTPFIPEAVFVRSAPLIPPAPYGEYRPSETLGPSVPLALDKVLGPSALRRASLALEEAIKAFEEEEEEEIVMPQSAPVPRGSLDTQRQSPETAA</sequence>
<feature type="compositionally biased region" description="Low complexity" evidence="1">
    <location>
        <begin position="323"/>
        <end position="337"/>
    </location>
</feature>
<dbReference type="InterPro" id="IPR013083">
    <property type="entry name" value="Znf_RING/FYVE/PHD"/>
</dbReference>
<feature type="compositionally biased region" description="Low complexity" evidence="1">
    <location>
        <begin position="566"/>
        <end position="588"/>
    </location>
</feature>
<dbReference type="Gene3D" id="3.30.40.10">
    <property type="entry name" value="Zinc/RING finger domain, C3HC4 (zinc finger)"/>
    <property type="match status" value="1"/>
</dbReference>
<dbReference type="Pfam" id="PF07714">
    <property type="entry name" value="PK_Tyr_Ser-Thr"/>
    <property type="match status" value="1"/>
</dbReference>
<evidence type="ECO:0000256" key="1">
    <source>
        <dbReference type="SAM" id="MobiDB-lite"/>
    </source>
</evidence>
<feature type="region of interest" description="Disordered" evidence="1">
    <location>
        <begin position="559"/>
        <end position="588"/>
    </location>
</feature>
<dbReference type="GO" id="GO:0004672">
    <property type="term" value="F:protein kinase activity"/>
    <property type="evidence" value="ECO:0007669"/>
    <property type="project" value="InterPro"/>
</dbReference>
<organism evidence="3 4">
    <name type="scientific">Mycena metata</name>
    <dbReference type="NCBI Taxonomy" id="1033252"/>
    <lineage>
        <taxon>Eukaryota</taxon>
        <taxon>Fungi</taxon>
        <taxon>Dikarya</taxon>
        <taxon>Basidiomycota</taxon>
        <taxon>Agaricomycotina</taxon>
        <taxon>Agaricomycetes</taxon>
        <taxon>Agaricomycetidae</taxon>
        <taxon>Agaricales</taxon>
        <taxon>Marasmiineae</taxon>
        <taxon>Mycenaceae</taxon>
        <taxon>Mycena</taxon>
    </lineage>
</organism>
<feature type="compositionally biased region" description="Polar residues" evidence="1">
    <location>
        <begin position="715"/>
        <end position="726"/>
    </location>
</feature>
<name>A0AAD7HJC1_9AGAR</name>
<keyword evidence="4" id="KW-1185">Reference proteome</keyword>
<dbReference type="SUPFAM" id="SSF57903">
    <property type="entry name" value="FYVE/PHD zinc finger"/>
    <property type="match status" value="1"/>
</dbReference>
<dbReference type="PROSITE" id="PS50011">
    <property type="entry name" value="PROTEIN_KINASE_DOM"/>
    <property type="match status" value="1"/>
</dbReference>
<dbReference type="SUPFAM" id="SSF56112">
    <property type="entry name" value="Protein kinase-like (PK-like)"/>
    <property type="match status" value="1"/>
</dbReference>
<feature type="region of interest" description="Disordered" evidence="1">
    <location>
        <begin position="695"/>
        <end position="726"/>
    </location>
</feature>
<protein>
    <recommendedName>
        <fullName evidence="2">Protein kinase domain-containing protein</fullName>
    </recommendedName>
</protein>
<dbReference type="GO" id="GO:0005524">
    <property type="term" value="F:ATP binding"/>
    <property type="evidence" value="ECO:0007669"/>
    <property type="project" value="InterPro"/>
</dbReference>
<gene>
    <name evidence="3" type="ORF">B0H16DRAFT_361421</name>
</gene>
<dbReference type="InterPro" id="IPR000719">
    <property type="entry name" value="Prot_kinase_dom"/>
</dbReference>
<comment type="caution">
    <text evidence="3">The sequence shown here is derived from an EMBL/GenBank/DDBJ whole genome shotgun (WGS) entry which is preliminary data.</text>
</comment>
<dbReference type="EMBL" id="JARKIB010000225">
    <property type="protein sequence ID" value="KAJ7721861.1"/>
    <property type="molecule type" value="Genomic_DNA"/>
</dbReference>
<dbReference type="AlphaFoldDB" id="A0AAD7HJC1"/>
<dbReference type="InterPro" id="IPR001245">
    <property type="entry name" value="Ser-Thr/Tyr_kinase_cat_dom"/>
</dbReference>
<evidence type="ECO:0000259" key="2">
    <source>
        <dbReference type="PROSITE" id="PS50011"/>
    </source>
</evidence>
<dbReference type="Proteomes" id="UP001215598">
    <property type="component" value="Unassembled WGS sequence"/>
</dbReference>
<dbReference type="InterPro" id="IPR011011">
    <property type="entry name" value="Znf_FYVE_PHD"/>
</dbReference>
<evidence type="ECO:0000313" key="3">
    <source>
        <dbReference type="EMBL" id="KAJ7721861.1"/>
    </source>
</evidence>
<accession>A0AAD7HJC1</accession>
<evidence type="ECO:0000313" key="4">
    <source>
        <dbReference type="Proteomes" id="UP001215598"/>
    </source>
</evidence>
<feature type="domain" description="Protein kinase" evidence="2">
    <location>
        <begin position="127"/>
        <end position="416"/>
    </location>
</feature>
<reference evidence="3" key="1">
    <citation type="submission" date="2023-03" db="EMBL/GenBank/DDBJ databases">
        <title>Massive genome expansion in bonnet fungi (Mycena s.s.) driven by repeated elements and novel gene families across ecological guilds.</title>
        <authorList>
            <consortium name="Lawrence Berkeley National Laboratory"/>
            <person name="Harder C.B."/>
            <person name="Miyauchi S."/>
            <person name="Viragh M."/>
            <person name="Kuo A."/>
            <person name="Thoen E."/>
            <person name="Andreopoulos B."/>
            <person name="Lu D."/>
            <person name="Skrede I."/>
            <person name="Drula E."/>
            <person name="Henrissat B."/>
            <person name="Morin E."/>
            <person name="Kohler A."/>
            <person name="Barry K."/>
            <person name="LaButti K."/>
            <person name="Morin E."/>
            <person name="Salamov A."/>
            <person name="Lipzen A."/>
            <person name="Mereny Z."/>
            <person name="Hegedus B."/>
            <person name="Baldrian P."/>
            <person name="Stursova M."/>
            <person name="Weitz H."/>
            <person name="Taylor A."/>
            <person name="Grigoriev I.V."/>
            <person name="Nagy L.G."/>
            <person name="Martin F."/>
            <person name="Kauserud H."/>
        </authorList>
    </citation>
    <scope>NUCLEOTIDE SEQUENCE</scope>
    <source>
        <strain evidence="3">CBHHK182m</strain>
    </source>
</reference>
<proteinExistence type="predicted"/>
<feature type="region of interest" description="Disordered" evidence="1">
    <location>
        <begin position="319"/>
        <end position="352"/>
    </location>
</feature>